<protein>
    <submittedName>
        <fullName evidence="1">Uncharacterized protein</fullName>
    </submittedName>
</protein>
<sequence>MNTIKSIVVGKKFPHSKRDITIGITPDSYSEIGHLSELDLDVITDIISELETLITKNDPGDYVEWGVDLFSVLSFPELSKCTDTIHGVDLADTSTTYLLTYMRQLQSIKEQYSDVTALHSILERAFQQIKNDPSTFKKWENGTYYETAIDGLLINLNLSDADFILSATEYADQIN</sequence>
<evidence type="ECO:0000313" key="2">
    <source>
        <dbReference type="Proteomes" id="UP000307507"/>
    </source>
</evidence>
<reference evidence="1 2" key="1">
    <citation type="submission" date="2019-04" db="EMBL/GenBank/DDBJ databases">
        <title>Flavobacterium sp. nov. isolated from construction timber.</title>
        <authorList>
            <person name="Lin S.-Y."/>
            <person name="Chang C.-T."/>
            <person name="Young C.-C."/>
        </authorList>
    </citation>
    <scope>NUCLEOTIDE SEQUENCE [LARGE SCALE GENOMIC DNA]</scope>
    <source>
        <strain evidence="1 2">CC-CTC003</strain>
    </source>
</reference>
<evidence type="ECO:0000313" key="1">
    <source>
        <dbReference type="EMBL" id="THF48471.1"/>
    </source>
</evidence>
<dbReference type="OrthoDB" id="1257166at2"/>
<keyword evidence="2" id="KW-1185">Reference proteome</keyword>
<name>A0A4S3ZSF0_9FLAO</name>
<dbReference type="Proteomes" id="UP000307507">
    <property type="component" value="Unassembled WGS sequence"/>
</dbReference>
<comment type="caution">
    <text evidence="1">The sequence shown here is derived from an EMBL/GenBank/DDBJ whole genome shotgun (WGS) entry which is preliminary data.</text>
</comment>
<dbReference type="RefSeq" id="WP_136403933.1">
    <property type="nucleotide sequence ID" value="NZ_SSNZ01000008.1"/>
</dbReference>
<gene>
    <name evidence="1" type="ORF">E6C50_14400</name>
</gene>
<proteinExistence type="predicted"/>
<organism evidence="1 2">
    <name type="scientific">Flavobacterium supellecticarium</name>
    <dbReference type="NCBI Taxonomy" id="2565924"/>
    <lineage>
        <taxon>Bacteria</taxon>
        <taxon>Pseudomonadati</taxon>
        <taxon>Bacteroidota</taxon>
        <taxon>Flavobacteriia</taxon>
        <taxon>Flavobacteriales</taxon>
        <taxon>Flavobacteriaceae</taxon>
        <taxon>Flavobacterium</taxon>
    </lineage>
</organism>
<accession>A0A4S3ZSF0</accession>
<dbReference type="EMBL" id="SSNZ01000008">
    <property type="protein sequence ID" value="THF48471.1"/>
    <property type="molecule type" value="Genomic_DNA"/>
</dbReference>
<dbReference type="AlphaFoldDB" id="A0A4S3ZSF0"/>